<gene>
    <name evidence="6" type="primary">motB</name>
    <name evidence="6" type="ordered locus">Mpe_A2871</name>
</gene>
<evidence type="ECO:0000256" key="5">
    <source>
        <dbReference type="SAM" id="Phobius"/>
    </source>
</evidence>
<evidence type="ECO:0000256" key="2">
    <source>
        <dbReference type="ARBA" id="ARBA00022679"/>
    </source>
</evidence>
<feature type="compositionally biased region" description="Low complexity" evidence="4">
    <location>
        <begin position="278"/>
        <end position="289"/>
    </location>
</feature>
<protein>
    <submittedName>
        <fullName evidence="6">Flagellar motor protein</fullName>
    </submittedName>
</protein>
<dbReference type="InterPro" id="IPR026170">
    <property type="entry name" value="FAM173A/B"/>
</dbReference>
<evidence type="ECO:0000256" key="3">
    <source>
        <dbReference type="ARBA" id="ARBA00022691"/>
    </source>
</evidence>
<evidence type="ECO:0000256" key="1">
    <source>
        <dbReference type="ARBA" id="ARBA00022603"/>
    </source>
</evidence>
<dbReference type="EMBL" id="CP000555">
    <property type="protein sequence ID" value="ABM95825.1"/>
    <property type="molecule type" value="Genomic_DNA"/>
</dbReference>
<keyword evidence="5" id="KW-0812">Transmembrane</keyword>
<dbReference type="AlphaFoldDB" id="A2SJT6"/>
<evidence type="ECO:0000313" key="6">
    <source>
        <dbReference type="EMBL" id="ABM95825.1"/>
    </source>
</evidence>
<keyword evidence="3" id="KW-0949">S-adenosyl-L-methionine</keyword>
<keyword evidence="6" id="KW-0969">Cilium</keyword>
<dbReference type="GO" id="GO:0016279">
    <property type="term" value="F:protein-lysine N-methyltransferase activity"/>
    <property type="evidence" value="ECO:0007669"/>
    <property type="project" value="InterPro"/>
</dbReference>
<feature type="transmembrane region" description="Helical" evidence="5">
    <location>
        <begin position="57"/>
        <end position="75"/>
    </location>
</feature>
<keyword evidence="7" id="KW-1185">Reference proteome</keyword>
<dbReference type="eggNOG" id="COG0500">
    <property type="taxonomic scope" value="Bacteria"/>
</dbReference>
<organism evidence="6 7">
    <name type="scientific">Methylibium petroleiphilum (strain ATCC BAA-1232 / LMG 22953 / PM1)</name>
    <dbReference type="NCBI Taxonomy" id="420662"/>
    <lineage>
        <taxon>Bacteria</taxon>
        <taxon>Pseudomonadati</taxon>
        <taxon>Pseudomonadota</taxon>
        <taxon>Betaproteobacteria</taxon>
        <taxon>Burkholderiales</taxon>
        <taxon>Sphaerotilaceae</taxon>
        <taxon>Methylibium</taxon>
    </lineage>
</organism>
<keyword evidence="6" id="KW-0966">Cell projection</keyword>
<dbReference type="SUPFAM" id="SSF53335">
    <property type="entry name" value="S-adenosyl-L-methionine-dependent methyltransferases"/>
    <property type="match status" value="1"/>
</dbReference>
<dbReference type="GO" id="GO:0032259">
    <property type="term" value="P:methylation"/>
    <property type="evidence" value="ECO:0007669"/>
    <property type="project" value="UniProtKB-KW"/>
</dbReference>
<keyword evidence="2" id="KW-0808">Transferase</keyword>
<dbReference type="KEGG" id="mpt:Mpe_A2871"/>
<feature type="transmembrane region" description="Helical" evidence="5">
    <location>
        <begin position="105"/>
        <end position="123"/>
    </location>
</feature>
<sequence length="297" mass="31370">MSSALPVPPVTAARPDPVAPSGIRRGPALQRLWPLPALLGWAAAWALFLLLRSTPAPLWLAIACASATGLALGSLSGTRMRSLIVAAGFPVSLLASGAASGLPGWAWLLPLALLLLAYPLQAWRDAPLFPTPAGALDRLAERVPLPPGATVLDAGCGLGAGLAALRRAYPQARLEGVEWSWPLALAARLRHGRAPVGAAVRRGDMWAEDWRPCAMVYLFQRPESLPRAVAKASAELADGAWLASLEFPALALEPQARLQCPDGRPLWLYRTPFTAAAGATAPDAAPARRPSSRSRRR</sequence>
<dbReference type="RefSeq" id="WP_011830454.1">
    <property type="nucleotide sequence ID" value="NC_008825.1"/>
</dbReference>
<reference evidence="6 7" key="1">
    <citation type="journal article" date="2007" name="J. Bacteriol.">
        <title>Whole-genome analysis of the methyl tert-butyl ether-degrading beta-proteobacterium Methylibium petroleiphilum PM1.</title>
        <authorList>
            <person name="Kane S.R."/>
            <person name="Chakicherla A.Y."/>
            <person name="Chain P.S.G."/>
            <person name="Schmidt R."/>
            <person name="Shin M.W."/>
            <person name="Legler T.C."/>
            <person name="Scow K.M."/>
            <person name="Larimer F.W."/>
            <person name="Lucas S.M."/>
            <person name="Richardson P.M."/>
            <person name="Hristova K.R."/>
        </authorList>
    </citation>
    <scope>NUCLEOTIDE SEQUENCE [LARGE SCALE GENOMIC DNA]</scope>
    <source>
        <strain evidence="7">ATCC BAA-1232 / LMG 22953 / PM1</strain>
    </source>
</reference>
<keyword evidence="5" id="KW-0472">Membrane</keyword>
<feature type="region of interest" description="Disordered" evidence="4">
    <location>
        <begin position="278"/>
        <end position="297"/>
    </location>
</feature>
<keyword evidence="6" id="KW-0282">Flagellum</keyword>
<keyword evidence="1" id="KW-0489">Methyltransferase</keyword>
<dbReference type="InterPro" id="IPR029063">
    <property type="entry name" value="SAM-dependent_MTases_sf"/>
</dbReference>
<accession>A2SJT6</accession>
<evidence type="ECO:0000256" key="4">
    <source>
        <dbReference type="SAM" id="MobiDB-lite"/>
    </source>
</evidence>
<dbReference type="PANTHER" id="PTHR13610">
    <property type="entry name" value="METHYLTRANSFERASE DOMAIN-CONTAINING PROTEIN"/>
    <property type="match status" value="1"/>
</dbReference>
<evidence type="ECO:0000313" key="7">
    <source>
        <dbReference type="Proteomes" id="UP000000366"/>
    </source>
</evidence>
<dbReference type="Gene3D" id="3.40.50.150">
    <property type="entry name" value="Vaccinia Virus protein VP39"/>
    <property type="match status" value="1"/>
</dbReference>
<dbReference type="CDD" id="cd02440">
    <property type="entry name" value="AdoMet_MTases"/>
    <property type="match status" value="1"/>
</dbReference>
<dbReference type="PANTHER" id="PTHR13610:SF9">
    <property type="entry name" value="FI06469P"/>
    <property type="match status" value="1"/>
</dbReference>
<keyword evidence="5" id="KW-1133">Transmembrane helix</keyword>
<dbReference type="HOGENOM" id="CLU_089659_0_0_4"/>
<proteinExistence type="predicted"/>
<dbReference type="STRING" id="420662.Mpe_A2871"/>
<dbReference type="Proteomes" id="UP000000366">
    <property type="component" value="Chromosome"/>
</dbReference>
<name>A2SJT6_METPP</name>
<feature type="transmembrane region" description="Helical" evidence="5">
    <location>
        <begin position="32"/>
        <end position="51"/>
    </location>
</feature>